<gene>
    <name evidence="2" type="ordered locus">MHF_0819</name>
</gene>
<accession>F6FIN5</accession>
<dbReference type="KEGG" id="mhf:MHF_0819"/>
<protein>
    <submittedName>
        <fullName evidence="2">Uncharacterized protein</fullName>
    </submittedName>
</protein>
<keyword evidence="1" id="KW-1133">Transmembrane helix</keyword>
<reference evidence="2 3" key="1">
    <citation type="journal article" date="2011" name="J. Bacteriol.">
        <title>Complete genome sequences of two hemotropic Mycoplasmas, Mycoplasma haemofelis strain Ohio2 and Mycoplasma suis strain Illinois.</title>
        <authorList>
            <person name="Messick J.B."/>
            <person name="Santos A.P."/>
            <person name="Guimaraes A.M."/>
        </authorList>
    </citation>
    <scope>NUCLEOTIDE SEQUENCE [LARGE SCALE GENOMIC DNA]</scope>
    <source>
        <strain evidence="2 3">Ohio2</strain>
    </source>
</reference>
<proteinExistence type="predicted"/>
<keyword evidence="1" id="KW-0812">Transmembrane</keyword>
<reference key="2">
    <citation type="submission" date="2011-05" db="EMBL/GenBank/DDBJ databases">
        <title>The Genome of Mycoplasma haemofelis Strain Ohio2, a pathogenic hemoplasma of the cat.</title>
        <authorList>
            <person name="Santos A.P."/>
            <person name="Guimaraes A.M.S."/>
            <person name="SanMiguel P.J."/>
            <person name="Martin S.W."/>
            <person name="Messick J.B."/>
        </authorList>
    </citation>
    <scope>NUCLEOTIDE SEQUENCE</scope>
    <source>
        <strain>Ohio2</strain>
    </source>
</reference>
<dbReference type="Proteomes" id="UP000007952">
    <property type="component" value="Chromosome"/>
</dbReference>
<dbReference type="HOGENOM" id="CLU_096783_0_0_14"/>
<sequence length="201" mass="23358">MIKLSPIILTCVGIAAAGIGFLFLSKYEFETVWTYEQKYRSSILNLNGDERIWQLRMESMKATTPDSPELRAVSRTSVTKSLAVLKKVCGKIYKTDVRNGQYLNDFKRYCVKHNEDLIFGKNWTVIREGSPDNRQTLIDSKLASLQKHRKYLDRDLASIRDSSEDNREALKRWCTKVLESLYEGSSSTRFLNFLDYYVDRN</sequence>
<evidence type="ECO:0000313" key="3">
    <source>
        <dbReference type="Proteomes" id="UP000007952"/>
    </source>
</evidence>
<feature type="transmembrane region" description="Helical" evidence="1">
    <location>
        <begin position="6"/>
        <end position="24"/>
    </location>
</feature>
<dbReference type="AlphaFoldDB" id="F6FIN5"/>
<evidence type="ECO:0000256" key="1">
    <source>
        <dbReference type="SAM" id="Phobius"/>
    </source>
</evidence>
<name>F6FIN5_MYCHI</name>
<keyword evidence="1" id="KW-0472">Membrane</keyword>
<evidence type="ECO:0000313" key="2">
    <source>
        <dbReference type="EMBL" id="AEG73083.1"/>
    </source>
</evidence>
<dbReference type="STRING" id="859194.MHF_0819"/>
<dbReference type="BioCyc" id="MHAE859194:G1GR7-817-MONOMER"/>
<dbReference type="EMBL" id="CP002808">
    <property type="protein sequence ID" value="AEG73083.1"/>
    <property type="molecule type" value="Genomic_DNA"/>
</dbReference>
<organism evidence="2 3">
    <name type="scientific">Mycoplasma haemofelis (strain Ohio2)</name>
    <dbReference type="NCBI Taxonomy" id="859194"/>
    <lineage>
        <taxon>Bacteria</taxon>
        <taxon>Bacillati</taxon>
        <taxon>Mycoplasmatota</taxon>
        <taxon>Mollicutes</taxon>
        <taxon>Mycoplasmataceae</taxon>
        <taxon>Mycoplasma</taxon>
    </lineage>
</organism>